<dbReference type="Proteomes" id="UP000224401">
    <property type="component" value="Segment"/>
</dbReference>
<gene>
    <name evidence="2" type="ORF">vBDshSR5C_120</name>
</gene>
<evidence type="ECO:0000313" key="2">
    <source>
        <dbReference type="EMBL" id="ARB06174.1"/>
    </source>
</evidence>
<accession>A0A1V0DYB8</accession>
<sequence>MSENSATKTLRTHLKAQGEHTQRFEDKLSPGIPDTGTTINGCYVWLEGKFIKELPAKDTTLIRFGKKNEPRLAHQRNWLTNHRKASGLAFWWIRVRDGGWYLFPDKFNWLVEGVRKDILLQQEDLGSAKAMVQRLNDLVDEHIKGWT</sequence>
<feature type="compositionally biased region" description="Basic and acidic residues" evidence="1">
    <location>
        <begin position="16"/>
        <end position="28"/>
    </location>
</feature>
<evidence type="ECO:0000256" key="1">
    <source>
        <dbReference type="SAM" id="MobiDB-lite"/>
    </source>
</evidence>
<name>A0A1V0DYB8_9CAUD</name>
<protein>
    <submittedName>
        <fullName evidence="2">Uncharacterized protein</fullName>
    </submittedName>
</protein>
<dbReference type="EMBL" id="KY606587">
    <property type="protein sequence ID" value="ARB06174.1"/>
    <property type="molecule type" value="Genomic_DNA"/>
</dbReference>
<evidence type="ECO:0000313" key="3">
    <source>
        <dbReference type="Proteomes" id="UP000224401"/>
    </source>
</evidence>
<organism evidence="2 3">
    <name type="scientific">Dinoroseobacter phage vB_DshS-R5C</name>
    <dbReference type="NCBI Taxonomy" id="1965368"/>
    <lineage>
        <taxon>Viruses</taxon>
        <taxon>Duplodnaviria</taxon>
        <taxon>Heunggongvirae</taxon>
        <taxon>Uroviricota</taxon>
        <taxon>Caudoviricetes</taxon>
        <taxon>Nanhaivirus</taxon>
        <taxon>Nanhaivirus D5C</taxon>
    </lineage>
</organism>
<feature type="region of interest" description="Disordered" evidence="1">
    <location>
        <begin position="1"/>
        <end position="30"/>
    </location>
</feature>
<proteinExistence type="predicted"/>
<keyword evidence="3" id="KW-1185">Reference proteome</keyword>
<reference evidence="2 3" key="1">
    <citation type="submission" date="2017-02" db="EMBL/GenBank/DDBJ databases">
        <title>A novel roseosiphophage isolated from the oligotrophic South China Sea.</title>
        <authorList>
            <person name="Yang Y."/>
            <person name="Cai L."/>
            <person name="Zhang R."/>
        </authorList>
    </citation>
    <scope>NUCLEOTIDE SEQUENCE [LARGE SCALE GENOMIC DNA]</scope>
</reference>